<dbReference type="EMBL" id="JBIMZQ010000049">
    <property type="protein sequence ID" value="KAL3659076.1"/>
    <property type="molecule type" value="Genomic_DNA"/>
</dbReference>
<proteinExistence type="predicted"/>
<reference evidence="2 3" key="1">
    <citation type="submission" date="2024-09" db="EMBL/GenBank/DDBJ databases">
        <title>Genome sequencing and assembly of Phytophthora oleae, isolate VK10A, causative agent of rot of olive drupes.</title>
        <authorList>
            <person name="Conti Taguali S."/>
            <person name="Riolo M."/>
            <person name="La Spada F."/>
            <person name="Cacciola S.O."/>
            <person name="Dionisio G."/>
        </authorList>
    </citation>
    <scope>NUCLEOTIDE SEQUENCE [LARGE SCALE GENOMIC DNA]</scope>
    <source>
        <strain evidence="2 3">VK10A</strain>
    </source>
</reference>
<name>A0ABD3EXQ8_9STRA</name>
<feature type="region of interest" description="Disordered" evidence="1">
    <location>
        <begin position="80"/>
        <end position="99"/>
    </location>
</feature>
<dbReference type="Proteomes" id="UP001632037">
    <property type="component" value="Unassembled WGS sequence"/>
</dbReference>
<comment type="caution">
    <text evidence="2">The sequence shown here is derived from an EMBL/GenBank/DDBJ whole genome shotgun (WGS) entry which is preliminary data.</text>
</comment>
<evidence type="ECO:0000313" key="3">
    <source>
        <dbReference type="Proteomes" id="UP001632037"/>
    </source>
</evidence>
<evidence type="ECO:0000256" key="1">
    <source>
        <dbReference type="SAM" id="MobiDB-lite"/>
    </source>
</evidence>
<dbReference type="AlphaFoldDB" id="A0ABD3EXQ8"/>
<gene>
    <name evidence="2" type="ORF">V7S43_015960</name>
</gene>
<keyword evidence="3" id="KW-1185">Reference proteome</keyword>
<organism evidence="2 3">
    <name type="scientific">Phytophthora oleae</name>
    <dbReference type="NCBI Taxonomy" id="2107226"/>
    <lineage>
        <taxon>Eukaryota</taxon>
        <taxon>Sar</taxon>
        <taxon>Stramenopiles</taxon>
        <taxon>Oomycota</taxon>
        <taxon>Peronosporomycetes</taxon>
        <taxon>Peronosporales</taxon>
        <taxon>Peronosporaceae</taxon>
        <taxon>Phytophthora</taxon>
    </lineage>
</organism>
<accession>A0ABD3EXQ8</accession>
<evidence type="ECO:0000313" key="2">
    <source>
        <dbReference type="EMBL" id="KAL3659076.1"/>
    </source>
</evidence>
<sequence>MEMQKEIVTKDLVTANGDFREEEGHCWTDFKSKQRATVQRLYWHGFRNCCERHKVSMLVVLPVEVKAVRGSQWSTNSLFGRKSRQQTVEGSDLKRHWAS</sequence>
<protein>
    <submittedName>
        <fullName evidence="2">Uncharacterized protein</fullName>
    </submittedName>
</protein>